<name>A0ABV9Q081_9BACL</name>
<protein>
    <submittedName>
        <fullName evidence="2">Uncharacterized protein</fullName>
    </submittedName>
</protein>
<evidence type="ECO:0000313" key="2">
    <source>
        <dbReference type="EMBL" id="MFC4766055.1"/>
    </source>
</evidence>
<keyword evidence="1" id="KW-0812">Transmembrane</keyword>
<feature type="transmembrane region" description="Helical" evidence="1">
    <location>
        <begin position="6"/>
        <end position="26"/>
    </location>
</feature>
<accession>A0ABV9Q081</accession>
<evidence type="ECO:0000313" key="3">
    <source>
        <dbReference type="Proteomes" id="UP001596002"/>
    </source>
</evidence>
<reference evidence="3" key="1">
    <citation type="journal article" date="2019" name="Int. J. Syst. Evol. Microbiol.">
        <title>The Global Catalogue of Microorganisms (GCM) 10K type strain sequencing project: providing services to taxonomists for standard genome sequencing and annotation.</title>
        <authorList>
            <consortium name="The Broad Institute Genomics Platform"/>
            <consortium name="The Broad Institute Genome Sequencing Center for Infectious Disease"/>
            <person name="Wu L."/>
            <person name="Ma J."/>
        </authorList>
    </citation>
    <scope>NUCLEOTIDE SEQUENCE [LARGE SCALE GENOMIC DNA]</scope>
    <source>
        <strain evidence="3">WYCCWR 12678</strain>
    </source>
</reference>
<keyword evidence="1" id="KW-0472">Membrane</keyword>
<gene>
    <name evidence="2" type="ORF">ACFO8Q_01380</name>
</gene>
<dbReference type="Proteomes" id="UP001596002">
    <property type="component" value="Unassembled WGS sequence"/>
</dbReference>
<comment type="caution">
    <text evidence="2">The sequence shown here is derived from an EMBL/GenBank/DDBJ whole genome shotgun (WGS) entry which is preliminary data.</text>
</comment>
<dbReference type="EMBL" id="JBHSHC010000011">
    <property type="protein sequence ID" value="MFC4766055.1"/>
    <property type="molecule type" value="Genomic_DNA"/>
</dbReference>
<dbReference type="RefSeq" id="WP_380023725.1">
    <property type="nucleotide sequence ID" value="NZ_JBHSHC010000011.1"/>
</dbReference>
<keyword evidence="3" id="KW-1185">Reference proteome</keyword>
<keyword evidence="1" id="KW-1133">Transmembrane helix</keyword>
<organism evidence="2 3">
    <name type="scientific">Effusibacillus consociatus</name>
    <dbReference type="NCBI Taxonomy" id="1117041"/>
    <lineage>
        <taxon>Bacteria</taxon>
        <taxon>Bacillati</taxon>
        <taxon>Bacillota</taxon>
        <taxon>Bacilli</taxon>
        <taxon>Bacillales</taxon>
        <taxon>Alicyclobacillaceae</taxon>
        <taxon>Effusibacillus</taxon>
    </lineage>
</organism>
<proteinExistence type="predicted"/>
<evidence type="ECO:0000256" key="1">
    <source>
        <dbReference type="SAM" id="Phobius"/>
    </source>
</evidence>
<sequence>MGKPKSSPRLPATAVAVATIILYRMMGNYTTVRKKFFELDVALFEDLRQLNG</sequence>